<feature type="region of interest" description="Disordered" evidence="1">
    <location>
        <begin position="1"/>
        <end position="32"/>
    </location>
</feature>
<dbReference type="AlphaFoldDB" id="A0A4S9D7J9"/>
<protein>
    <submittedName>
        <fullName evidence="2">Uncharacterized protein</fullName>
    </submittedName>
</protein>
<organism evidence="2">
    <name type="scientific">Aureobasidium pullulans</name>
    <name type="common">Black yeast</name>
    <name type="synonym">Pullularia pullulans</name>
    <dbReference type="NCBI Taxonomy" id="5580"/>
    <lineage>
        <taxon>Eukaryota</taxon>
        <taxon>Fungi</taxon>
        <taxon>Dikarya</taxon>
        <taxon>Ascomycota</taxon>
        <taxon>Pezizomycotina</taxon>
        <taxon>Dothideomycetes</taxon>
        <taxon>Dothideomycetidae</taxon>
        <taxon>Dothideales</taxon>
        <taxon>Saccotheciaceae</taxon>
        <taxon>Aureobasidium</taxon>
    </lineage>
</organism>
<name>A0A4S9D7J9_AURPU</name>
<comment type="caution">
    <text evidence="2">The sequence shown here is derived from an EMBL/GenBank/DDBJ whole genome shotgun (WGS) entry which is preliminary data.</text>
</comment>
<evidence type="ECO:0000313" key="2">
    <source>
        <dbReference type="EMBL" id="THX16253.1"/>
    </source>
</evidence>
<sequence length="164" mass="19061">MSSPYIRHNTSDPDDDQHIMPPVPNPDQPKHPLGPRIYIRLLVNTSDAGWTAYWEDFHMNERFGMGWIPGATFWWEEKQRWLIPEETPAKVGMEHGHTLRVITAKEPEAHDTVPLVRLHGEKFPEKMLATRKNKRIQGRVSRSAWCPDIHTHHECDDCQALGEK</sequence>
<gene>
    <name evidence="2" type="ORF">D6D13_01797</name>
</gene>
<dbReference type="EMBL" id="QZAS01000004">
    <property type="protein sequence ID" value="THX16253.1"/>
    <property type="molecule type" value="Genomic_DNA"/>
</dbReference>
<accession>A0A4S9D7J9</accession>
<evidence type="ECO:0000256" key="1">
    <source>
        <dbReference type="SAM" id="MobiDB-lite"/>
    </source>
</evidence>
<proteinExistence type="predicted"/>
<reference evidence="2" key="1">
    <citation type="submission" date="2018-10" db="EMBL/GenBank/DDBJ databases">
        <title>Fifty Aureobasidium pullulans genomes reveal a recombining polyextremotolerant generalist.</title>
        <authorList>
            <person name="Gostincar C."/>
            <person name="Turk M."/>
            <person name="Zajc J."/>
            <person name="Gunde-Cimerman N."/>
        </authorList>
    </citation>
    <scope>NUCLEOTIDE SEQUENCE [LARGE SCALE GENOMIC DNA]</scope>
    <source>
        <strain evidence="2">EXF-10085</strain>
    </source>
</reference>